<reference evidence="2" key="1">
    <citation type="submission" date="2015-08" db="EMBL/GenBank/DDBJ databases">
        <authorList>
            <person name="Varghese N."/>
        </authorList>
    </citation>
    <scope>NUCLEOTIDE SEQUENCE [LARGE SCALE GENOMIC DNA]</scope>
    <source>
        <strain evidence="2">DSM 18181</strain>
    </source>
</reference>
<sequence>MNALPSKAMPFSATKVELSQPMAHSGLTLHSRELFRQGAVVQIRHHGQVYQLRLTRQDKLILTK</sequence>
<name>A0A0K6IBD4_9BURK</name>
<dbReference type="RefSeq" id="WP_055451721.1">
    <property type="nucleotide sequence ID" value="NZ_CYHF01000014.1"/>
</dbReference>
<dbReference type="OrthoDB" id="5348353at2"/>
<evidence type="ECO:0000313" key="1">
    <source>
        <dbReference type="EMBL" id="CUB00450.1"/>
    </source>
</evidence>
<evidence type="ECO:0000313" key="2">
    <source>
        <dbReference type="Proteomes" id="UP000183649"/>
    </source>
</evidence>
<gene>
    <name evidence="1" type="ORF">Ga0061069_11423</name>
</gene>
<proteinExistence type="predicted"/>
<dbReference type="Pfam" id="PF10636">
    <property type="entry name" value="hemP"/>
    <property type="match status" value="1"/>
</dbReference>
<organism evidence="1 2">
    <name type="scientific">Thiomonas bhubaneswarensis</name>
    <dbReference type="NCBI Taxonomy" id="339866"/>
    <lineage>
        <taxon>Bacteria</taxon>
        <taxon>Pseudomonadati</taxon>
        <taxon>Pseudomonadota</taxon>
        <taxon>Betaproteobacteria</taxon>
        <taxon>Burkholderiales</taxon>
        <taxon>Thiomonas</taxon>
    </lineage>
</organism>
<dbReference type="Gene3D" id="2.10.70.10">
    <property type="entry name" value="Complement Module, domain 1"/>
    <property type="match status" value="1"/>
</dbReference>
<dbReference type="EMBL" id="CYHF01000014">
    <property type="protein sequence ID" value="CUB00450.1"/>
    <property type="molecule type" value="Genomic_DNA"/>
</dbReference>
<dbReference type="InterPro" id="IPR019600">
    <property type="entry name" value="Hemin_uptake_protein_HemP"/>
</dbReference>
<protein>
    <submittedName>
        <fullName evidence="1">Hemin uptake protein hemP</fullName>
    </submittedName>
</protein>
<dbReference type="Proteomes" id="UP000183649">
    <property type="component" value="Unassembled WGS sequence"/>
</dbReference>
<accession>A0A0K6IBD4</accession>
<keyword evidence="2" id="KW-1185">Reference proteome</keyword>
<dbReference type="AlphaFoldDB" id="A0A0K6IBD4"/>